<gene>
    <name evidence="3" type="ordered locus">FRAAL4343</name>
</gene>
<protein>
    <recommendedName>
        <fullName evidence="5">Cytochrome c domain-containing protein</fullName>
    </recommendedName>
</protein>
<dbReference type="SUPFAM" id="SSF57938">
    <property type="entry name" value="DnaJ/Hsp40 cysteine-rich domain"/>
    <property type="match status" value="1"/>
</dbReference>
<organism evidence="3 4">
    <name type="scientific">Frankia alni (strain DSM 45986 / CECT 9034 / ACN14a)</name>
    <dbReference type="NCBI Taxonomy" id="326424"/>
    <lineage>
        <taxon>Bacteria</taxon>
        <taxon>Bacillati</taxon>
        <taxon>Actinomycetota</taxon>
        <taxon>Actinomycetes</taxon>
        <taxon>Frankiales</taxon>
        <taxon>Frankiaceae</taxon>
        <taxon>Frankia</taxon>
    </lineage>
</organism>
<sequence length="132" mass="14104">MKRCAMRALGAVTAFCAVLLVGAGVVGRQTADGRWGYVVVIVLAALAAVLAARLIPGRHHGAVELDCPRCRGEGQAFYGRGRETYRRRCRVCHGRGSVRHGQASAIRWPVPETAGDPPTLPLAEPEMSTSAR</sequence>
<dbReference type="InterPro" id="IPR036410">
    <property type="entry name" value="HSP_DnaJ_Cys-rich_dom_sf"/>
</dbReference>
<keyword evidence="2" id="KW-0812">Transmembrane</keyword>
<dbReference type="HOGENOM" id="CLU_1913976_0_0_11"/>
<evidence type="ECO:0000256" key="2">
    <source>
        <dbReference type="SAM" id="Phobius"/>
    </source>
</evidence>
<dbReference type="AlphaFoldDB" id="Q0RHP0"/>
<dbReference type="EMBL" id="CT573213">
    <property type="protein sequence ID" value="CAJ62985.1"/>
    <property type="molecule type" value="Genomic_DNA"/>
</dbReference>
<evidence type="ECO:0000313" key="4">
    <source>
        <dbReference type="Proteomes" id="UP000000657"/>
    </source>
</evidence>
<evidence type="ECO:0000256" key="1">
    <source>
        <dbReference type="SAM" id="MobiDB-lite"/>
    </source>
</evidence>
<evidence type="ECO:0000313" key="3">
    <source>
        <dbReference type="EMBL" id="CAJ62985.1"/>
    </source>
</evidence>
<evidence type="ECO:0008006" key="5">
    <source>
        <dbReference type="Google" id="ProtNLM"/>
    </source>
</evidence>
<dbReference type="KEGG" id="fal:FRAAL4343"/>
<proteinExistence type="predicted"/>
<keyword evidence="2" id="KW-1133">Transmembrane helix</keyword>
<feature type="region of interest" description="Disordered" evidence="1">
    <location>
        <begin position="109"/>
        <end position="132"/>
    </location>
</feature>
<accession>Q0RHP0</accession>
<dbReference type="OrthoDB" id="3218049at2"/>
<dbReference type="Proteomes" id="UP000000657">
    <property type="component" value="Chromosome"/>
</dbReference>
<name>Q0RHP0_FRAAA</name>
<keyword evidence="4" id="KW-1185">Reference proteome</keyword>
<feature type="transmembrane region" description="Helical" evidence="2">
    <location>
        <begin position="37"/>
        <end position="55"/>
    </location>
</feature>
<dbReference type="Gene3D" id="6.20.20.10">
    <property type="match status" value="1"/>
</dbReference>
<reference evidence="3 4" key="1">
    <citation type="journal article" date="2007" name="Genome Res.">
        <title>Genome characteristics of facultatively symbiotic Frankia sp. strains reflect host range and host plant biogeography.</title>
        <authorList>
            <person name="Normand P."/>
            <person name="Lapierre P."/>
            <person name="Tisa L.S."/>
            <person name="Gogarten J.P."/>
            <person name="Alloisio N."/>
            <person name="Bagnarol E."/>
            <person name="Bassi C.A."/>
            <person name="Berry A.M."/>
            <person name="Bickhart D.M."/>
            <person name="Choisne N."/>
            <person name="Couloux A."/>
            <person name="Cournoyer B."/>
            <person name="Cruveiller S."/>
            <person name="Daubin V."/>
            <person name="Demange N."/>
            <person name="Francino M.P."/>
            <person name="Goltsman E."/>
            <person name="Huang Y."/>
            <person name="Kopp O.R."/>
            <person name="Labarre L."/>
            <person name="Lapidus A."/>
            <person name="Lavire C."/>
            <person name="Marechal J."/>
            <person name="Martinez M."/>
            <person name="Mastronunzio J.E."/>
            <person name="Mullin B.C."/>
            <person name="Niemann J."/>
            <person name="Pujic P."/>
            <person name="Rawnsley T."/>
            <person name="Rouy Z."/>
            <person name="Schenowitz C."/>
            <person name="Sellstedt A."/>
            <person name="Tavares F."/>
            <person name="Tomkins J.P."/>
            <person name="Vallenet D."/>
            <person name="Valverde C."/>
            <person name="Wall L.G."/>
            <person name="Wang Y."/>
            <person name="Medigue C."/>
            <person name="Benson D.R."/>
        </authorList>
    </citation>
    <scope>NUCLEOTIDE SEQUENCE [LARGE SCALE GENOMIC DNA]</scope>
    <source>
        <strain evidence="4">DSM 45986 / CECT 9034 / ACN14a</strain>
    </source>
</reference>
<keyword evidence="2" id="KW-0472">Membrane</keyword>